<accession>A0A7H8QI66</accession>
<protein>
    <recommendedName>
        <fullName evidence="6">NACHT domain-containing protein</fullName>
    </recommendedName>
</protein>
<feature type="domain" description="Nephrocystin 3-like N-terminal" evidence="3">
    <location>
        <begin position="254"/>
        <end position="420"/>
    </location>
</feature>
<dbReference type="Proteomes" id="UP000509510">
    <property type="component" value="Chromosome I"/>
</dbReference>
<keyword evidence="5" id="KW-1185">Reference proteome</keyword>
<evidence type="ECO:0000259" key="2">
    <source>
        <dbReference type="Pfam" id="PF24809"/>
    </source>
</evidence>
<evidence type="ECO:0000259" key="3">
    <source>
        <dbReference type="Pfam" id="PF24883"/>
    </source>
</evidence>
<reference evidence="5" key="1">
    <citation type="submission" date="2020-06" db="EMBL/GenBank/DDBJ databases">
        <title>A chromosome-scale genome assembly of Talaromyces rugulosus W13939.</title>
        <authorList>
            <person name="Wang B."/>
            <person name="Guo L."/>
            <person name="Ye K."/>
            <person name="Wang L."/>
        </authorList>
    </citation>
    <scope>NUCLEOTIDE SEQUENCE [LARGE SCALE GENOMIC DNA]</scope>
    <source>
        <strain evidence="5">W13939</strain>
    </source>
</reference>
<dbReference type="InterPro" id="IPR056884">
    <property type="entry name" value="NPHP3-like_N"/>
</dbReference>
<keyword evidence="1" id="KW-0677">Repeat</keyword>
<organism evidence="4 5">
    <name type="scientific">Talaromyces rugulosus</name>
    <name type="common">Penicillium rugulosum</name>
    <dbReference type="NCBI Taxonomy" id="121627"/>
    <lineage>
        <taxon>Eukaryota</taxon>
        <taxon>Fungi</taxon>
        <taxon>Dikarya</taxon>
        <taxon>Ascomycota</taxon>
        <taxon>Pezizomycotina</taxon>
        <taxon>Eurotiomycetes</taxon>
        <taxon>Eurotiomycetidae</taxon>
        <taxon>Eurotiales</taxon>
        <taxon>Trichocomaceae</taxon>
        <taxon>Talaromyces</taxon>
        <taxon>Talaromyces sect. Islandici</taxon>
    </lineage>
</organism>
<evidence type="ECO:0000313" key="5">
    <source>
        <dbReference type="Proteomes" id="UP000509510"/>
    </source>
</evidence>
<dbReference type="EMBL" id="CP055898">
    <property type="protein sequence ID" value="QKX53312.1"/>
    <property type="molecule type" value="Genomic_DNA"/>
</dbReference>
<dbReference type="PANTHER" id="PTHR10039:SF14">
    <property type="entry name" value="NACHT DOMAIN-CONTAINING PROTEIN"/>
    <property type="match status" value="1"/>
</dbReference>
<evidence type="ECO:0000256" key="1">
    <source>
        <dbReference type="ARBA" id="ARBA00022737"/>
    </source>
</evidence>
<feature type="domain" description="DUF7708" evidence="2">
    <location>
        <begin position="60"/>
        <end position="196"/>
    </location>
</feature>
<dbReference type="Gene3D" id="3.40.50.300">
    <property type="entry name" value="P-loop containing nucleotide triphosphate hydrolases"/>
    <property type="match status" value="1"/>
</dbReference>
<dbReference type="InterPro" id="IPR056125">
    <property type="entry name" value="DUF7708"/>
</dbReference>
<dbReference type="Pfam" id="PF24883">
    <property type="entry name" value="NPHP3_N"/>
    <property type="match status" value="1"/>
</dbReference>
<sequence>MASNVYQLKFESLLEEFKKTLKRRERETFRITTFKELENTIGDIQARQHSERRPQNLNRLKPFLEAVRQFENVVKVFFSNDEIVPFIWGPIRFLLQVVSADTEAFSELLGIYESIGENLPLLLQYKNYFSANPQMGRIIFPIYEKILEFHHIVLDYFQQPQWKQLFKVTWNTLKFRFYSIVSEIGRYRSLVESEASPSQIEDFHESRRTEDRRFETEMKDEDLRRSEAVYEWLRATNIDTDHYRFSEIRKDNPGTGQWLLENPTFKKWFDPQFPAIPPLLWLSGLPGKNVLASLVIEEAQKLTPTPLVLFFYFKRNDSDRNNFPALARSLLAQFLKQDRGLLLYFYKKCYSSTETELTSPSLIEELLNFAFKKCKSAYIVLDGLDECAREERSRITQWFRKLVEDLPTSEPEKLRCLLVSQDDGVARKDFSGITSIKC</sequence>
<evidence type="ECO:0000313" key="4">
    <source>
        <dbReference type="EMBL" id="QKX53312.1"/>
    </source>
</evidence>
<proteinExistence type="predicted"/>
<dbReference type="Pfam" id="PF24809">
    <property type="entry name" value="DUF7708"/>
    <property type="match status" value="1"/>
</dbReference>
<dbReference type="RefSeq" id="XP_035339491.1">
    <property type="nucleotide sequence ID" value="XM_035483598.1"/>
</dbReference>
<name>A0A7H8QI66_TALRU</name>
<dbReference type="OrthoDB" id="21416at2759"/>
<dbReference type="PANTHER" id="PTHR10039">
    <property type="entry name" value="AMELOGENIN"/>
    <property type="match status" value="1"/>
</dbReference>
<gene>
    <name evidence="4" type="ORF">TRUGW13939_00390</name>
</gene>
<dbReference type="AlphaFoldDB" id="A0A7H8QI66"/>
<evidence type="ECO:0008006" key="6">
    <source>
        <dbReference type="Google" id="ProtNLM"/>
    </source>
</evidence>
<dbReference type="GeneID" id="55987903"/>
<dbReference type="KEGG" id="trg:TRUGW13939_00390"/>
<dbReference type="InterPro" id="IPR027417">
    <property type="entry name" value="P-loop_NTPase"/>
</dbReference>